<organism evidence="1 2">
    <name type="scientific">Quercus suber</name>
    <name type="common">Cork oak</name>
    <dbReference type="NCBI Taxonomy" id="58331"/>
    <lineage>
        <taxon>Eukaryota</taxon>
        <taxon>Viridiplantae</taxon>
        <taxon>Streptophyta</taxon>
        <taxon>Embryophyta</taxon>
        <taxon>Tracheophyta</taxon>
        <taxon>Spermatophyta</taxon>
        <taxon>Magnoliopsida</taxon>
        <taxon>eudicotyledons</taxon>
        <taxon>Gunneridae</taxon>
        <taxon>Pentapetalae</taxon>
        <taxon>rosids</taxon>
        <taxon>fabids</taxon>
        <taxon>Fagales</taxon>
        <taxon>Fagaceae</taxon>
        <taxon>Quercus</taxon>
    </lineage>
</organism>
<keyword evidence="2" id="KW-1185">Reference proteome</keyword>
<proteinExistence type="predicted"/>
<dbReference type="EMBL" id="PKMF04000044">
    <property type="protein sequence ID" value="KAK7855574.1"/>
    <property type="molecule type" value="Genomic_DNA"/>
</dbReference>
<evidence type="ECO:0000313" key="2">
    <source>
        <dbReference type="Proteomes" id="UP000237347"/>
    </source>
</evidence>
<protein>
    <submittedName>
        <fullName evidence="1">Uncharacterized protein</fullName>
    </submittedName>
</protein>
<accession>A0AAW0LY94</accession>
<reference evidence="1 2" key="1">
    <citation type="journal article" date="2018" name="Sci. Data">
        <title>The draft genome sequence of cork oak.</title>
        <authorList>
            <person name="Ramos A.M."/>
            <person name="Usie A."/>
            <person name="Barbosa P."/>
            <person name="Barros P.M."/>
            <person name="Capote T."/>
            <person name="Chaves I."/>
            <person name="Simoes F."/>
            <person name="Abreu I."/>
            <person name="Carrasquinho I."/>
            <person name="Faro C."/>
            <person name="Guimaraes J.B."/>
            <person name="Mendonca D."/>
            <person name="Nobrega F."/>
            <person name="Rodrigues L."/>
            <person name="Saibo N.J.M."/>
            <person name="Varela M.C."/>
            <person name="Egas C."/>
            <person name="Matos J."/>
            <person name="Miguel C.M."/>
            <person name="Oliveira M.M."/>
            <person name="Ricardo C.P."/>
            <person name="Goncalves S."/>
        </authorList>
    </citation>
    <scope>NUCLEOTIDE SEQUENCE [LARGE SCALE GENOMIC DNA]</scope>
    <source>
        <strain evidence="2">cv. HL8</strain>
    </source>
</reference>
<evidence type="ECO:0000313" key="1">
    <source>
        <dbReference type="EMBL" id="KAK7855574.1"/>
    </source>
</evidence>
<sequence length="70" mass="8145">MSFKLKDMPRRKSYPILIRHRTITERVRVGGSLRFNSVRSHSTEIEKSVAFDRNGLEPVKQSLYTPVKLS</sequence>
<dbReference type="Proteomes" id="UP000237347">
    <property type="component" value="Unassembled WGS sequence"/>
</dbReference>
<name>A0AAW0LY94_QUESU</name>
<gene>
    <name evidence="1" type="ORF">CFP56_027339</name>
</gene>
<dbReference type="AlphaFoldDB" id="A0AAW0LY94"/>
<comment type="caution">
    <text evidence="1">The sequence shown here is derived from an EMBL/GenBank/DDBJ whole genome shotgun (WGS) entry which is preliminary data.</text>
</comment>